<protein>
    <submittedName>
        <fullName evidence="6">Fructose-1,6-bisphosphatase</fullName>
    </submittedName>
</protein>
<dbReference type="AlphaFoldDB" id="A0A1G5KJ37"/>
<dbReference type="GO" id="GO:0046872">
    <property type="term" value="F:metal ion binding"/>
    <property type="evidence" value="ECO:0007669"/>
    <property type="project" value="UniProtKB-KW"/>
</dbReference>
<name>A0A1G5KJ37_9HYPH</name>
<dbReference type="PANTHER" id="PTHR20854">
    <property type="entry name" value="INOSITOL MONOPHOSPHATASE"/>
    <property type="match status" value="1"/>
</dbReference>
<feature type="binding site" evidence="5">
    <location>
        <position position="31"/>
    </location>
    <ligand>
        <name>Mg(2+)</name>
        <dbReference type="ChEBI" id="CHEBI:18420"/>
        <label>1</label>
        <note>catalytic</note>
    </ligand>
</feature>
<proteinExistence type="inferred from homology"/>
<accession>A0A1G5KJ37</accession>
<evidence type="ECO:0000256" key="4">
    <source>
        <dbReference type="ARBA" id="ARBA00022842"/>
    </source>
</evidence>
<feature type="binding site" evidence="5">
    <location>
        <position position="182"/>
    </location>
    <ligand>
        <name>Mg(2+)</name>
        <dbReference type="ChEBI" id="CHEBI:18420"/>
        <label>1</label>
        <note>catalytic</note>
    </ligand>
</feature>
<keyword evidence="2 5" id="KW-0479">Metal-binding</keyword>
<organism evidence="6 7">
    <name type="scientific">Microvirga guangxiensis</name>
    <dbReference type="NCBI Taxonomy" id="549386"/>
    <lineage>
        <taxon>Bacteria</taxon>
        <taxon>Pseudomonadati</taxon>
        <taxon>Pseudomonadota</taxon>
        <taxon>Alphaproteobacteria</taxon>
        <taxon>Hyphomicrobiales</taxon>
        <taxon>Methylobacteriaceae</taxon>
        <taxon>Microvirga</taxon>
    </lineage>
</organism>
<sequence length="242" mass="26405">MDLVTDADEAAERVIAAGLRRMFPYAVIIGEEATERDPSLLNKLADADLAFLIDPVDGTKNFASGLPLFGVMVAAVMRGEIIAGWIHDPIGDDTAIAVRGEGAWIQRSSSNVDLRVAHPVPLRDMSGCASWHHMPEPIRSTVATNLTGFGAVACYRCAAHEYRLAAAGHCHFLVHAKLMPWDHAAGWLLHREAGGYSARFDGSPYRPALHDGGIICAPDEEGWRMIYERLFRDSSGLRNTQS</sequence>
<keyword evidence="4 5" id="KW-0460">Magnesium</keyword>
<comment type="cofactor">
    <cofactor evidence="5">
        <name>Mg(2+)</name>
        <dbReference type="ChEBI" id="CHEBI:18420"/>
    </cofactor>
</comment>
<evidence type="ECO:0000256" key="5">
    <source>
        <dbReference type="PIRSR" id="PIRSR600760-2"/>
    </source>
</evidence>
<reference evidence="6 7" key="1">
    <citation type="submission" date="2016-10" db="EMBL/GenBank/DDBJ databases">
        <authorList>
            <person name="de Groot N.N."/>
        </authorList>
    </citation>
    <scope>NUCLEOTIDE SEQUENCE [LARGE SCALE GENOMIC DNA]</scope>
    <source>
        <strain evidence="6 7">CGMCC 1.7666</strain>
    </source>
</reference>
<keyword evidence="3" id="KW-0378">Hydrolase</keyword>
<dbReference type="GO" id="GO:0007165">
    <property type="term" value="P:signal transduction"/>
    <property type="evidence" value="ECO:0007669"/>
    <property type="project" value="TreeGrafter"/>
</dbReference>
<keyword evidence="7" id="KW-1185">Reference proteome</keyword>
<comment type="similarity">
    <text evidence="1">Belongs to the inositol monophosphatase superfamily.</text>
</comment>
<dbReference type="GO" id="GO:0008934">
    <property type="term" value="F:inositol monophosphate 1-phosphatase activity"/>
    <property type="evidence" value="ECO:0007669"/>
    <property type="project" value="TreeGrafter"/>
</dbReference>
<feature type="binding site" evidence="5">
    <location>
        <position position="54"/>
    </location>
    <ligand>
        <name>Mg(2+)</name>
        <dbReference type="ChEBI" id="CHEBI:18420"/>
        <label>1</label>
        <note>catalytic</note>
    </ligand>
</feature>
<feature type="binding site" evidence="5">
    <location>
        <position position="57"/>
    </location>
    <ligand>
        <name>Mg(2+)</name>
        <dbReference type="ChEBI" id="CHEBI:18420"/>
        <label>1</label>
        <note>catalytic</note>
    </ligand>
</feature>
<dbReference type="SUPFAM" id="SSF56655">
    <property type="entry name" value="Carbohydrate phosphatase"/>
    <property type="match status" value="1"/>
</dbReference>
<dbReference type="PANTHER" id="PTHR20854:SF4">
    <property type="entry name" value="INOSITOL-1-MONOPHOSPHATASE-RELATED"/>
    <property type="match status" value="1"/>
</dbReference>
<dbReference type="Proteomes" id="UP000199569">
    <property type="component" value="Unassembled WGS sequence"/>
</dbReference>
<dbReference type="Gene3D" id="3.40.190.80">
    <property type="match status" value="1"/>
</dbReference>
<evidence type="ECO:0000313" key="7">
    <source>
        <dbReference type="Proteomes" id="UP000199569"/>
    </source>
</evidence>
<evidence type="ECO:0000313" key="6">
    <source>
        <dbReference type="EMBL" id="SCZ00622.1"/>
    </source>
</evidence>
<evidence type="ECO:0000256" key="2">
    <source>
        <dbReference type="ARBA" id="ARBA00022723"/>
    </source>
</evidence>
<dbReference type="EMBL" id="FMVJ01000010">
    <property type="protein sequence ID" value="SCZ00622.1"/>
    <property type="molecule type" value="Genomic_DNA"/>
</dbReference>
<evidence type="ECO:0000256" key="1">
    <source>
        <dbReference type="ARBA" id="ARBA00009759"/>
    </source>
</evidence>
<evidence type="ECO:0000256" key="3">
    <source>
        <dbReference type="ARBA" id="ARBA00022801"/>
    </source>
</evidence>
<dbReference type="InterPro" id="IPR000760">
    <property type="entry name" value="Inositol_monophosphatase-like"/>
</dbReference>
<dbReference type="InterPro" id="IPR020583">
    <property type="entry name" value="Inositol_monoP_metal-BS"/>
</dbReference>
<gene>
    <name evidence="6" type="ORF">SAMN02927923_03368</name>
</gene>
<dbReference type="Pfam" id="PF00459">
    <property type="entry name" value="Inositol_P"/>
    <property type="match status" value="1"/>
</dbReference>
<dbReference type="PROSITE" id="PS00629">
    <property type="entry name" value="IMP_1"/>
    <property type="match status" value="1"/>
</dbReference>
<dbReference type="PRINTS" id="PR00377">
    <property type="entry name" value="IMPHPHTASES"/>
</dbReference>
<dbReference type="GO" id="GO:0006020">
    <property type="term" value="P:inositol metabolic process"/>
    <property type="evidence" value="ECO:0007669"/>
    <property type="project" value="TreeGrafter"/>
</dbReference>
<dbReference type="STRING" id="549386.SAMN02927923_03368"/>
<dbReference type="Gene3D" id="3.30.540.10">
    <property type="entry name" value="Fructose-1,6-Bisphosphatase, subunit A, domain 1"/>
    <property type="match status" value="1"/>
</dbReference>